<evidence type="ECO:0000313" key="3">
    <source>
        <dbReference type="Proteomes" id="UP000193560"/>
    </source>
</evidence>
<dbReference type="Gene3D" id="1.20.1280.50">
    <property type="match status" value="1"/>
</dbReference>
<dbReference type="Pfam" id="PF12937">
    <property type="entry name" value="F-box-like"/>
    <property type="match status" value="1"/>
</dbReference>
<evidence type="ECO:0000259" key="1">
    <source>
        <dbReference type="Pfam" id="PF12937"/>
    </source>
</evidence>
<keyword evidence="3" id="KW-1185">Reference proteome</keyword>
<dbReference type="Proteomes" id="UP000193560">
    <property type="component" value="Unassembled WGS sequence"/>
</dbReference>
<dbReference type="STRING" id="90262.A0A1X2I1R7"/>
<dbReference type="InterPro" id="IPR001810">
    <property type="entry name" value="F-box_dom"/>
</dbReference>
<dbReference type="GO" id="GO:0031146">
    <property type="term" value="P:SCF-dependent proteasomal ubiquitin-dependent protein catabolic process"/>
    <property type="evidence" value="ECO:0007669"/>
    <property type="project" value="TreeGrafter"/>
</dbReference>
<dbReference type="Gene3D" id="3.80.10.10">
    <property type="entry name" value="Ribonuclease Inhibitor"/>
    <property type="match status" value="1"/>
</dbReference>
<name>A0A1X2I1R7_9FUNG</name>
<sequence>MKRYAEELLQHERSTIQVKPDGTVIITPHLQQLPNEILARIIHYILEPEPGMSQPDSRGVCDQLDLCECTLVNKQFYAIAYPLLWREPVLEFDPTQLQRINDYLATKEPPMGHYVRKLSLDNHACNDTELLLLMRHIPHLETLSIENSPDDHLPPMTSRSLQHLPHHCSHLTSLTLSRIHLSEAAIRAIGEHCHQLTDLIFNIITDLKDDFLSALSNCPLKKIRICHIGERILTEKLVMDMTRFQDLAELNLTIYEPSGLIMTIANNLQPKNKTAVDPCWPRLQVLNLECCDDIDDATFICFIKTHPHLEFLRLDGANLTNASLDAMAVSLRGLRRVMLNNVSGISSGGVRRWIQNCQGLVFVEFRQCDQIVGRDVLETYNDEPRGFLDLNEDDIFKIRRAQGTGNVHG</sequence>
<dbReference type="InterPro" id="IPR032675">
    <property type="entry name" value="LRR_dom_sf"/>
</dbReference>
<dbReference type="AlphaFoldDB" id="A0A1X2I1R7"/>
<reference evidence="2 3" key="1">
    <citation type="submission" date="2016-07" db="EMBL/GenBank/DDBJ databases">
        <title>Pervasive Adenine N6-methylation of Active Genes in Fungi.</title>
        <authorList>
            <consortium name="DOE Joint Genome Institute"/>
            <person name="Mondo S.J."/>
            <person name="Dannebaum R.O."/>
            <person name="Kuo R.C."/>
            <person name="Labutti K."/>
            <person name="Haridas S."/>
            <person name="Kuo A."/>
            <person name="Salamov A."/>
            <person name="Ahrendt S.R."/>
            <person name="Lipzen A."/>
            <person name="Sullivan W."/>
            <person name="Andreopoulos W.B."/>
            <person name="Clum A."/>
            <person name="Lindquist E."/>
            <person name="Daum C."/>
            <person name="Ramamoorthy G.K."/>
            <person name="Gryganskyi A."/>
            <person name="Culley D."/>
            <person name="Magnuson J.K."/>
            <person name="James T.Y."/>
            <person name="O'Malley M.A."/>
            <person name="Stajich J.E."/>
            <person name="Spatafora J.W."/>
            <person name="Visel A."/>
            <person name="Grigoriev I.V."/>
        </authorList>
    </citation>
    <scope>NUCLEOTIDE SEQUENCE [LARGE SCALE GENOMIC DNA]</scope>
    <source>
        <strain evidence="2 3">NRRL 1336</strain>
    </source>
</reference>
<organism evidence="2 3">
    <name type="scientific">Absidia repens</name>
    <dbReference type="NCBI Taxonomy" id="90262"/>
    <lineage>
        <taxon>Eukaryota</taxon>
        <taxon>Fungi</taxon>
        <taxon>Fungi incertae sedis</taxon>
        <taxon>Mucoromycota</taxon>
        <taxon>Mucoromycotina</taxon>
        <taxon>Mucoromycetes</taxon>
        <taxon>Mucorales</taxon>
        <taxon>Cunninghamellaceae</taxon>
        <taxon>Absidia</taxon>
    </lineage>
</organism>
<comment type="caution">
    <text evidence="2">The sequence shown here is derived from an EMBL/GenBank/DDBJ whole genome shotgun (WGS) entry which is preliminary data.</text>
</comment>
<proteinExistence type="predicted"/>
<gene>
    <name evidence="2" type="ORF">BCR42DRAFT_426297</name>
</gene>
<dbReference type="PANTHER" id="PTHR13318">
    <property type="entry name" value="PARTNER OF PAIRED, ISOFORM B-RELATED"/>
    <property type="match status" value="1"/>
</dbReference>
<protein>
    <recommendedName>
        <fullName evidence="1">F-box domain-containing protein</fullName>
    </recommendedName>
</protein>
<evidence type="ECO:0000313" key="2">
    <source>
        <dbReference type="EMBL" id="ORZ07457.1"/>
    </source>
</evidence>
<dbReference type="EMBL" id="MCGE01000035">
    <property type="protein sequence ID" value="ORZ07457.1"/>
    <property type="molecule type" value="Genomic_DNA"/>
</dbReference>
<dbReference type="OrthoDB" id="10257471at2759"/>
<dbReference type="GO" id="GO:0019005">
    <property type="term" value="C:SCF ubiquitin ligase complex"/>
    <property type="evidence" value="ECO:0007669"/>
    <property type="project" value="TreeGrafter"/>
</dbReference>
<feature type="domain" description="F-box" evidence="1">
    <location>
        <begin position="31"/>
        <end position="90"/>
    </location>
</feature>
<dbReference type="SUPFAM" id="SSF52047">
    <property type="entry name" value="RNI-like"/>
    <property type="match status" value="1"/>
</dbReference>
<accession>A0A1X2I1R7</accession>